<dbReference type="OrthoDB" id="3404587at2"/>
<accession>A0A542Z780</accession>
<keyword evidence="1" id="KW-0812">Transmembrane</keyword>
<proteinExistence type="predicted"/>
<reference evidence="2 4" key="1">
    <citation type="submission" date="2019-06" db="EMBL/GenBank/DDBJ databases">
        <title>Sequencing the genomes of 1000 actinobacteria strains.</title>
        <authorList>
            <person name="Klenk H.-P."/>
        </authorList>
    </citation>
    <scope>NUCLEOTIDE SEQUENCE [LARGE SCALE GENOMIC DNA]</scope>
    <source>
        <strain evidence="2 4">DSM 18082</strain>
    </source>
</reference>
<evidence type="ECO:0000313" key="4">
    <source>
        <dbReference type="Proteomes" id="UP000319514"/>
    </source>
</evidence>
<dbReference type="Proteomes" id="UP000319514">
    <property type="component" value="Unassembled WGS sequence"/>
</dbReference>
<evidence type="ECO:0000256" key="1">
    <source>
        <dbReference type="SAM" id="Phobius"/>
    </source>
</evidence>
<dbReference type="EMBL" id="VFOQ01000002">
    <property type="protein sequence ID" value="TQL56683.1"/>
    <property type="molecule type" value="Genomic_DNA"/>
</dbReference>
<organism evidence="2 4">
    <name type="scientific">Oryzihumus leptocrescens</name>
    <dbReference type="NCBI Taxonomy" id="297536"/>
    <lineage>
        <taxon>Bacteria</taxon>
        <taxon>Bacillati</taxon>
        <taxon>Actinomycetota</taxon>
        <taxon>Actinomycetes</taxon>
        <taxon>Micrococcales</taxon>
        <taxon>Intrasporangiaceae</taxon>
        <taxon>Oryzihumus</taxon>
    </lineage>
</organism>
<name>A0A542Z780_9MICO</name>
<comment type="caution">
    <text evidence="2">The sequence shown here is derived from an EMBL/GenBank/DDBJ whole genome shotgun (WGS) entry which is preliminary data.</text>
</comment>
<keyword evidence="4" id="KW-1185">Reference proteome</keyword>
<sequence>MEPPLRWVIDVRRLAAIDLWGLHGRPLRRRLITLEFALGIVLPMVLGSVCLTARAPFTRVIGAWLVGIALNYVPLAFHAFRLSRRGALEAELAGVDARSELRRYSRRQFVIAIPLALLVMSFLRPPRP</sequence>
<dbReference type="AlphaFoldDB" id="A0A542Z780"/>
<dbReference type="RefSeq" id="WP_141790077.1">
    <property type="nucleotide sequence ID" value="NZ_BAAAKX010000008.1"/>
</dbReference>
<feature type="transmembrane region" description="Helical" evidence="1">
    <location>
        <begin position="31"/>
        <end position="55"/>
    </location>
</feature>
<evidence type="ECO:0000313" key="3">
    <source>
        <dbReference type="EMBL" id="TQL56683.1"/>
    </source>
</evidence>
<dbReference type="EMBL" id="VFOQ01000004">
    <property type="protein sequence ID" value="TQL56205.1"/>
    <property type="molecule type" value="Genomic_DNA"/>
</dbReference>
<gene>
    <name evidence="3" type="ORF">FB474_3443</name>
    <name evidence="2" type="ORF">FB474_4132</name>
</gene>
<protein>
    <submittedName>
        <fullName evidence="2">Uncharacterized protein</fullName>
    </submittedName>
</protein>
<keyword evidence="1" id="KW-1133">Transmembrane helix</keyword>
<keyword evidence="1" id="KW-0472">Membrane</keyword>
<evidence type="ECO:0000313" key="2">
    <source>
        <dbReference type="EMBL" id="TQL56205.1"/>
    </source>
</evidence>
<feature type="transmembrane region" description="Helical" evidence="1">
    <location>
        <begin position="61"/>
        <end position="80"/>
    </location>
</feature>